<feature type="signal peptide" evidence="2">
    <location>
        <begin position="1"/>
        <end position="23"/>
    </location>
</feature>
<gene>
    <name evidence="3" type="ORF">PDIGIT_LOCUS6085</name>
</gene>
<keyword evidence="2" id="KW-0732">Signal</keyword>
<protein>
    <submittedName>
        <fullName evidence="3">Uncharacterized protein</fullName>
    </submittedName>
</protein>
<dbReference type="Proteomes" id="UP001152607">
    <property type="component" value="Unassembled WGS sequence"/>
</dbReference>
<keyword evidence="1" id="KW-1133">Transmembrane helix</keyword>
<evidence type="ECO:0000256" key="1">
    <source>
        <dbReference type="SAM" id="Phobius"/>
    </source>
</evidence>
<evidence type="ECO:0000313" key="4">
    <source>
        <dbReference type="Proteomes" id="UP001152607"/>
    </source>
</evidence>
<feature type="transmembrane region" description="Helical" evidence="1">
    <location>
        <begin position="33"/>
        <end position="51"/>
    </location>
</feature>
<evidence type="ECO:0000313" key="3">
    <source>
        <dbReference type="EMBL" id="CAI6333050.1"/>
    </source>
</evidence>
<evidence type="ECO:0000256" key="2">
    <source>
        <dbReference type="SAM" id="SignalP"/>
    </source>
</evidence>
<feature type="chain" id="PRO_5040959398" evidence="2">
    <location>
        <begin position="24"/>
        <end position="89"/>
    </location>
</feature>
<proteinExistence type="predicted"/>
<dbReference type="AlphaFoldDB" id="A0A9W4XLM1"/>
<accession>A0A9W4XLM1</accession>
<reference evidence="3" key="1">
    <citation type="submission" date="2023-01" db="EMBL/GenBank/DDBJ databases">
        <authorList>
            <person name="Van Ghelder C."/>
            <person name="Rancurel C."/>
        </authorList>
    </citation>
    <scope>NUCLEOTIDE SEQUENCE</scope>
    <source>
        <strain evidence="3">CNCM I-4278</strain>
    </source>
</reference>
<comment type="caution">
    <text evidence="3">The sequence shown here is derived from an EMBL/GenBank/DDBJ whole genome shotgun (WGS) entry which is preliminary data.</text>
</comment>
<name>A0A9W4XLM1_9PLEO</name>
<organism evidence="3 4">
    <name type="scientific">Periconia digitata</name>
    <dbReference type="NCBI Taxonomy" id="1303443"/>
    <lineage>
        <taxon>Eukaryota</taxon>
        <taxon>Fungi</taxon>
        <taxon>Dikarya</taxon>
        <taxon>Ascomycota</taxon>
        <taxon>Pezizomycotina</taxon>
        <taxon>Dothideomycetes</taxon>
        <taxon>Pleosporomycetidae</taxon>
        <taxon>Pleosporales</taxon>
        <taxon>Massarineae</taxon>
        <taxon>Periconiaceae</taxon>
        <taxon>Periconia</taxon>
    </lineage>
</organism>
<keyword evidence="1" id="KW-0472">Membrane</keyword>
<dbReference type="EMBL" id="CAOQHR010000004">
    <property type="protein sequence ID" value="CAI6333050.1"/>
    <property type="molecule type" value="Genomic_DNA"/>
</dbReference>
<sequence>MIYFFCFPFCCCFLCIDLGCCLALPCPAFNFLFTIIFISVVVFFFSVRPVVRLCPAAAHSSLTDRLARAKRKRNKRCPPSPVATLFFFR</sequence>
<keyword evidence="1" id="KW-0812">Transmembrane</keyword>
<keyword evidence="4" id="KW-1185">Reference proteome</keyword>